<keyword evidence="2" id="KW-1185">Reference proteome</keyword>
<protein>
    <submittedName>
        <fullName evidence="1">Uncharacterized protein</fullName>
    </submittedName>
</protein>
<dbReference type="Proteomes" id="UP001176961">
    <property type="component" value="Unassembled WGS sequence"/>
</dbReference>
<organism evidence="1 2">
    <name type="scientific">Cylicocyclus nassatus</name>
    <name type="common">Nematode worm</name>
    <dbReference type="NCBI Taxonomy" id="53992"/>
    <lineage>
        <taxon>Eukaryota</taxon>
        <taxon>Metazoa</taxon>
        <taxon>Ecdysozoa</taxon>
        <taxon>Nematoda</taxon>
        <taxon>Chromadorea</taxon>
        <taxon>Rhabditida</taxon>
        <taxon>Rhabditina</taxon>
        <taxon>Rhabditomorpha</taxon>
        <taxon>Strongyloidea</taxon>
        <taxon>Strongylidae</taxon>
        <taxon>Cylicocyclus</taxon>
    </lineage>
</organism>
<reference evidence="1" key="1">
    <citation type="submission" date="2023-07" db="EMBL/GenBank/DDBJ databases">
        <authorList>
            <consortium name="CYATHOMIX"/>
        </authorList>
    </citation>
    <scope>NUCLEOTIDE SEQUENCE</scope>
    <source>
        <strain evidence="1">N/A</strain>
    </source>
</reference>
<comment type="caution">
    <text evidence="1">The sequence shown here is derived from an EMBL/GenBank/DDBJ whole genome shotgun (WGS) entry which is preliminary data.</text>
</comment>
<dbReference type="AlphaFoldDB" id="A0AA36DS46"/>
<dbReference type="EMBL" id="CATQJL010000112">
    <property type="protein sequence ID" value="CAJ0592754.1"/>
    <property type="molecule type" value="Genomic_DNA"/>
</dbReference>
<proteinExistence type="predicted"/>
<accession>A0AA36DS46</accession>
<sequence>MNLISGFNWYCSNEKNGNNWMKLKFDYKMCYHVDNAWAYRDYVINDTVGYIYDYRYDLHSEISGVNTYTKAKKFIGLIREQRRPEPAYLTCEVRQVEKLTM</sequence>
<evidence type="ECO:0000313" key="1">
    <source>
        <dbReference type="EMBL" id="CAJ0592754.1"/>
    </source>
</evidence>
<gene>
    <name evidence="1" type="ORF">CYNAS_LOCUS4737</name>
</gene>
<name>A0AA36DS46_CYLNA</name>
<evidence type="ECO:0000313" key="2">
    <source>
        <dbReference type="Proteomes" id="UP001176961"/>
    </source>
</evidence>